<dbReference type="CDD" id="cd17016">
    <property type="entry name" value="ING_Pho23p_like"/>
    <property type="match status" value="1"/>
</dbReference>
<comment type="subcellular location">
    <subcellularLocation>
        <location evidence="1 11">Nucleus</location>
    </subcellularLocation>
</comment>
<dbReference type="GO" id="GO:0033698">
    <property type="term" value="C:Rpd3L complex"/>
    <property type="evidence" value="ECO:0007669"/>
    <property type="project" value="EnsemblFungi"/>
</dbReference>
<dbReference type="GO" id="GO:0016479">
    <property type="term" value="P:negative regulation of transcription by RNA polymerase I"/>
    <property type="evidence" value="ECO:0007669"/>
    <property type="project" value="EnsemblFungi"/>
</dbReference>
<proteinExistence type="inferred from homology"/>
<evidence type="ECO:0000256" key="9">
    <source>
        <dbReference type="PIRSR" id="PIRSR628651-51"/>
    </source>
</evidence>
<keyword evidence="5 9" id="KW-0862">Zinc</keyword>
<dbReference type="GO" id="GO:0045944">
    <property type="term" value="P:positive regulation of transcription by RNA polymerase II"/>
    <property type="evidence" value="ECO:0007669"/>
    <property type="project" value="EnsemblFungi"/>
</dbReference>
<feature type="region of interest" description="Disordered" evidence="12">
    <location>
        <begin position="166"/>
        <end position="310"/>
    </location>
</feature>
<evidence type="ECO:0000256" key="8">
    <source>
        <dbReference type="PIRSR" id="PIRSR628651-50"/>
    </source>
</evidence>
<feature type="domain" description="PHD-type" evidence="13">
    <location>
        <begin position="314"/>
        <end position="363"/>
    </location>
</feature>
<protein>
    <recommendedName>
        <fullName evidence="11">Chromatin modification-related protein</fullName>
    </recommendedName>
</protein>
<evidence type="ECO:0000256" key="4">
    <source>
        <dbReference type="ARBA" id="ARBA00022771"/>
    </source>
</evidence>
<dbReference type="Pfam" id="PF23011">
    <property type="entry name" value="PHD-1st_NSD"/>
    <property type="match status" value="1"/>
</dbReference>
<feature type="site" description="Histone H3K4me3 binding" evidence="8">
    <location>
        <position position="339"/>
    </location>
</feature>
<feature type="binding site" evidence="9">
    <location>
        <position position="317"/>
    </location>
    <ligand>
        <name>Zn(2+)</name>
        <dbReference type="ChEBI" id="CHEBI:29105"/>
        <label>1</label>
    </ligand>
</feature>
<feature type="compositionally biased region" description="Basic and acidic residues" evidence="12">
    <location>
        <begin position="19"/>
        <end position="28"/>
    </location>
</feature>
<dbReference type="GO" id="GO:0140002">
    <property type="term" value="F:histone H3K4me3 reader activity"/>
    <property type="evidence" value="ECO:0007669"/>
    <property type="project" value="EnsemblFungi"/>
</dbReference>
<feature type="region of interest" description="Disordered" evidence="12">
    <location>
        <begin position="1"/>
        <end position="35"/>
    </location>
</feature>
<dbReference type="InterPro" id="IPR024610">
    <property type="entry name" value="ING_N_histone-binding"/>
</dbReference>
<dbReference type="Pfam" id="PF12998">
    <property type="entry name" value="ING"/>
    <property type="match status" value="1"/>
</dbReference>
<keyword evidence="6 11" id="KW-0156">Chromatin regulator</keyword>
<comment type="subunit">
    <text evidence="11">Component of an histone acetyltransferase complex. Interacts with H3K4me3 and to a lesser extent with H3K4me2.</text>
</comment>
<feature type="binding site" evidence="9">
    <location>
        <position position="319"/>
    </location>
    <ligand>
        <name>Zn(2+)</name>
        <dbReference type="ChEBI" id="CHEBI:29105"/>
        <label>1</label>
    </ligand>
</feature>
<evidence type="ECO:0000256" key="10">
    <source>
        <dbReference type="PROSITE-ProRule" id="PRU00146"/>
    </source>
</evidence>
<dbReference type="OrthoDB" id="5411773at2759"/>
<feature type="binding site" evidence="9">
    <location>
        <position position="330"/>
    </location>
    <ligand>
        <name>Zn(2+)</name>
        <dbReference type="ChEBI" id="CHEBI:29105"/>
        <label>2</label>
    </ligand>
</feature>
<dbReference type="Proteomes" id="UP000000314">
    <property type="component" value="Chromosome 4"/>
</dbReference>
<dbReference type="STRING" id="644223.C4R8L4"/>
<feature type="compositionally biased region" description="Basic and acidic residues" evidence="12">
    <location>
        <begin position="166"/>
        <end position="176"/>
    </location>
</feature>
<feature type="compositionally biased region" description="Low complexity" evidence="12">
    <location>
        <begin position="229"/>
        <end position="255"/>
    </location>
</feature>
<reference evidence="14 15" key="1">
    <citation type="journal article" date="2009" name="Nat. Biotechnol.">
        <title>Genome sequence of the recombinant protein production host Pichia pastoris.</title>
        <authorList>
            <person name="De Schutter K."/>
            <person name="Lin Y.C."/>
            <person name="Tiels P."/>
            <person name="Van Hecke A."/>
            <person name="Glinka S."/>
            <person name="Weber-Lehmann J."/>
            <person name="Rouze P."/>
            <person name="Van de Peer Y."/>
            <person name="Callewaert N."/>
        </authorList>
    </citation>
    <scope>NUCLEOTIDE SEQUENCE [LARGE SCALE GENOMIC DNA]</scope>
    <source>
        <strain evidence="15">GS115 / ATCC 20864</strain>
    </source>
</reference>
<feature type="binding site" evidence="9">
    <location>
        <position position="344"/>
    </location>
    <ligand>
        <name>Zn(2+)</name>
        <dbReference type="ChEBI" id="CHEBI:29105"/>
        <label>1</label>
    </ligand>
</feature>
<evidence type="ECO:0000256" key="7">
    <source>
        <dbReference type="ARBA" id="ARBA00023242"/>
    </source>
</evidence>
<name>C4R8L4_KOMPG</name>
<comment type="similarity">
    <text evidence="2 11">Belongs to the ING family.</text>
</comment>
<gene>
    <name evidence="14" type="ordered locus">PAS_chr4_0679</name>
</gene>
<dbReference type="PANTHER" id="PTHR10333">
    <property type="entry name" value="INHIBITOR OF GROWTH PROTEIN"/>
    <property type="match status" value="1"/>
</dbReference>
<evidence type="ECO:0000256" key="3">
    <source>
        <dbReference type="ARBA" id="ARBA00022723"/>
    </source>
</evidence>
<dbReference type="Gene3D" id="3.30.40.10">
    <property type="entry name" value="Zinc/RING finger domain, C3HC4 (zinc finger)"/>
    <property type="match status" value="1"/>
</dbReference>
<dbReference type="GO" id="GO:0034605">
    <property type="term" value="P:cellular response to heat"/>
    <property type="evidence" value="ECO:0007669"/>
    <property type="project" value="EnsemblFungi"/>
</dbReference>
<dbReference type="KEGG" id="ppa:PAS_chr4_0679"/>
<feature type="binding site" evidence="9">
    <location>
        <position position="335"/>
    </location>
    <ligand>
        <name>Zn(2+)</name>
        <dbReference type="ChEBI" id="CHEBI:29105"/>
        <label>2</label>
    </ligand>
</feature>
<dbReference type="EMBL" id="FN392322">
    <property type="protein sequence ID" value="CAY71939.1"/>
    <property type="molecule type" value="Genomic_DNA"/>
</dbReference>
<dbReference type="SUPFAM" id="SSF57903">
    <property type="entry name" value="FYVE/PHD zinc finger"/>
    <property type="match status" value="1"/>
</dbReference>
<dbReference type="AlphaFoldDB" id="C4R8L4"/>
<keyword evidence="7 11" id="KW-0539">Nucleus</keyword>
<feature type="site" description="Histone H3K4me3 binding" evidence="8">
    <location>
        <position position="327"/>
    </location>
</feature>
<dbReference type="GO" id="GO:2000219">
    <property type="term" value="P:positive regulation of invasive growth in response to glucose limitation"/>
    <property type="evidence" value="ECO:0007669"/>
    <property type="project" value="EnsemblFungi"/>
</dbReference>
<dbReference type="InterPro" id="IPR028651">
    <property type="entry name" value="ING_fam"/>
</dbReference>
<dbReference type="GO" id="GO:0061186">
    <property type="term" value="P:negative regulation of silent mating-type cassette heterochromatin formation"/>
    <property type="evidence" value="ECO:0007669"/>
    <property type="project" value="EnsemblFungi"/>
</dbReference>
<dbReference type="InterPro" id="IPR019786">
    <property type="entry name" value="Zinc_finger_PHD-type_CS"/>
</dbReference>
<feature type="site" description="Histone H3K4me3 binding" evidence="8">
    <location>
        <position position="316"/>
    </location>
</feature>
<dbReference type="GeneID" id="8201386"/>
<dbReference type="Gene3D" id="6.10.140.1740">
    <property type="match status" value="1"/>
</dbReference>
<dbReference type="SMART" id="SM00249">
    <property type="entry name" value="PHD"/>
    <property type="match status" value="1"/>
</dbReference>
<organism evidence="14 15">
    <name type="scientific">Komagataella phaffii (strain GS115 / ATCC 20864)</name>
    <name type="common">Yeast</name>
    <name type="synonym">Pichia pastoris</name>
    <dbReference type="NCBI Taxonomy" id="644223"/>
    <lineage>
        <taxon>Eukaryota</taxon>
        <taxon>Fungi</taxon>
        <taxon>Dikarya</taxon>
        <taxon>Ascomycota</taxon>
        <taxon>Saccharomycotina</taxon>
        <taxon>Pichiomycetes</taxon>
        <taxon>Pichiales</taxon>
        <taxon>Pichiaceae</taxon>
        <taxon>Komagataella</taxon>
    </lineage>
</organism>
<dbReference type="InterPro" id="IPR011011">
    <property type="entry name" value="Znf_FYVE_PHD"/>
</dbReference>
<evidence type="ECO:0000256" key="12">
    <source>
        <dbReference type="SAM" id="MobiDB-lite"/>
    </source>
</evidence>
<feature type="binding site" evidence="9">
    <location>
        <position position="341"/>
    </location>
    <ligand>
        <name>Zn(2+)</name>
        <dbReference type="ChEBI" id="CHEBI:29105"/>
        <label>1</label>
    </ligand>
</feature>
<dbReference type="InterPro" id="IPR019787">
    <property type="entry name" value="Znf_PHD-finger"/>
</dbReference>
<dbReference type="SMART" id="SM01408">
    <property type="entry name" value="ING"/>
    <property type="match status" value="1"/>
</dbReference>
<dbReference type="CDD" id="cd15505">
    <property type="entry name" value="PHD_ING"/>
    <property type="match status" value="1"/>
</dbReference>
<evidence type="ECO:0000313" key="14">
    <source>
        <dbReference type="EMBL" id="CAY71939.1"/>
    </source>
</evidence>
<keyword evidence="4 10" id="KW-0863">Zinc-finger</keyword>
<evidence type="ECO:0000259" key="13">
    <source>
        <dbReference type="PROSITE" id="PS50016"/>
    </source>
</evidence>
<dbReference type="PROSITE" id="PS50016">
    <property type="entry name" value="ZF_PHD_2"/>
    <property type="match status" value="1"/>
</dbReference>
<feature type="compositionally biased region" description="Basic and acidic residues" evidence="12">
    <location>
        <begin position="269"/>
        <end position="288"/>
    </location>
</feature>
<feature type="site" description="Histone H3K4me3 binding" evidence="8">
    <location>
        <position position="331"/>
    </location>
</feature>
<comment type="function">
    <text evidence="11">Component of an histone acetyltransferase complex.</text>
</comment>
<dbReference type="InParanoid" id="C4R8L4"/>
<dbReference type="FunFam" id="3.30.40.10:FF:000016">
    <property type="entry name" value="Inhibitor of growth protein"/>
    <property type="match status" value="1"/>
</dbReference>
<dbReference type="InterPro" id="IPR013083">
    <property type="entry name" value="Znf_RING/FYVE/PHD"/>
</dbReference>
<dbReference type="SMR" id="C4R8L4"/>
<evidence type="ECO:0000256" key="1">
    <source>
        <dbReference type="ARBA" id="ARBA00004123"/>
    </source>
</evidence>
<dbReference type="GO" id="GO:0070210">
    <property type="term" value="C:Rpd3L-Expanded complex"/>
    <property type="evidence" value="ECO:0007669"/>
    <property type="project" value="TreeGrafter"/>
</dbReference>
<dbReference type="InterPro" id="IPR001965">
    <property type="entry name" value="Znf_PHD"/>
</dbReference>
<keyword evidence="3 9" id="KW-0479">Metal-binding</keyword>
<sequence>MLQEQSGARPKSQRLGHRVQKESAESHKGSRKMPNSASVLATVTNLYPGLNDITDSFEAFPLELIRYFTLLKEIDAKTVQSVPLLITYIKRFLQMSKTHPKREQLLHEIRELIKELMPCLEEKMHVATIAADAVARHVKRIDSDFELIVENEIPAEIRIGSMDHHPAMIHDTKPADSGKSAQSQRSESRREALAARKAQAGSNGGSGIDASGPGDRDEELGKTVRRRANANSTHSANHSSNSNNNTNSINNNVTHMTNNSMTAVPASQPDDRRRGGHKTQPEVRESATRRRPGQNNDLSTEVPSNAKEDNDEEPVYCYCQQVSYGEMLGCDGIDCTREWFHLSCIGLTQPPRGKWYCDECKLKIRKR</sequence>
<feature type="binding site" evidence="9">
    <location>
        <position position="360"/>
    </location>
    <ligand>
        <name>Zn(2+)</name>
        <dbReference type="ChEBI" id="CHEBI:29105"/>
        <label>2</label>
    </ligand>
</feature>
<dbReference type="GO" id="GO:0061188">
    <property type="term" value="P:negative regulation of rDNA heterochromatin formation"/>
    <property type="evidence" value="ECO:0007669"/>
    <property type="project" value="EnsemblFungi"/>
</dbReference>
<accession>C4R8L4</accession>
<dbReference type="InterPro" id="IPR059153">
    <property type="entry name" value="NSD_PHD-1st"/>
</dbReference>
<evidence type="ECO:0000313" key="15">
    <source>
        <dbReference type="Proteomes" id="UP000000314"/>
    </source>
</evidence>
<dbReference type="OMA" id="HEIDAKC"/>
<dbReference type="GO" id="GO:0008270">
    <property type="term" value="F:zinc ion binding"/>
    <property type="evidence" value="ECO:0007669"/>
    <property type="project" value="UniProtKB-KW"/>
</dbReference>
<feature type="compositionally biased region" description="Polar residues" evidence="12">
    <location>
        <begin position="293"/>
        <end position="303"/>
    </location>
</feature>
<dbReference type="HOGENOM" id="CLU_031900_2_1_1"/>
<dbReference type="PROSITE" id="PS01359">
    <property type="entry name" value="ZF_PHD_1"/>
    <property type="match status" value="1"/>
</dbReference>
<evidence type="ECO:0000256" key="6">
    <source>
        <dbReference type="ARBA" id="ARBA00022853"/>
    </source>
</evidence>
<feature type="binding site" evidence="9">
    <location>
        <position position="357"/>
    </location>
    <ligand>
        <name>Zn(2+)</name>
        <dbReference type="ChEBI" id="CHEBI:29105"/>
        <label>2</label>
    </ligand>
</feature>
<dbReference type="PANTHER" id="PTHR10333:SF42">
    <property type="entry name" value="INHIBITOR OF GROWTH PROTEIN 5"/>
    <property type="match status" value="1"/>
</dbReference>
<comment type="domain">
    <text evidence="11">The PHD-type zinc finger mediates the binding to H3K4me3.</text>
</comment>
<keyword evidence="15" id="KW-1185">Reference proteome</keyword>
<dbReference type="FunCoup" id="C4R8L4">
    <property type="interactions" value="298"/>
</dbReference>
<evidence type="ECO:0000256" key="5">
    <source>
        <dbReference type="ARBA" id="ARBA00022833"/>
    </source>
</evidence>
<dbReference type="RefSeq" id="XP_002494118.1">
    <property type="nucleotide sequence ID" value="XM_002494073.1"/>
</dbReference>
<evidence type="ECO:0000256" key="2">
    <source>
        <dbReference type="ARBA" id="ARBA00010210"/>
    </source>
</evidence>
<evidence type="ECO:0000256" key="11">
    <source>
        <dbReference type="RuleBase" id="RU361213"/>
    </source>
</evidence>
<dbReference type="eggNOG" id="KOG1973">
    <property type="taxonomic scope" value="Eukaryota"/>
</dbReference>